<gene>
    <name evidence="5" type="ORF">S01H1_57956</name>
</gene>
<keyword evidence="2" id="KW-0413">Isomerase</keyword>
<protein>
    <recommendedName>
        <fullName evidence="4">PurE domain-containing protein</fullName>
    </recommendedName>
</protein>
<dbReference type="Gene3D" id="3.40.50.1970">
    <property type="match status" value="1"/>
</dbReference>
<dbReference type="PANTHER" id="PTHR23046">
    <property type="entry name" value="PHOSPHORIBOSYLAMINOIMIDAZOLE CARBOXYLASE CATALYTIC SUBUNIT"/>
    <property type="match status" value="1"/>
</dbReference>
<proteinExistence type="inferred from homology"/>
<dbReference type="SMART" id="SM01001">
    <property type="entry name" value="AIRC"/>
    <property type="match status" value="1"/>
</dbReference>
<dbReference type="InterPro" id="IPR000031">
    <property type="entry name" value="PurE_dom"/>
</dbReference>
<accession>X0VC40</accession>
<dbReference type="InterPro" id="IPR024694">
    <property type="entry name" value="PurE_prokaryotes"/>
</dbReference>
<dbReference type="HAMAP" id="MF_01929">
    <property type="entry name" value="PurE_classI"/>
    <property type="match status" value="1"/>
</dbReference>
<dbReference type="NCBIfam" id="TIGR01162">
    <property type="entry name" value="purE"/>
    <property type="match status" value="1"/>
</dbReference>
<evidence type="ECO:0000256" key="2">
    <source>
        <dbReference type="ARBA" id="ARBA00023235"/>
    </source>
</evidence>
<comment type="pathway">
    <text evidence="3">Purine metabolism.</text>
</comment>
<dbReference type="SUPFAM" id="SSF52255">
    <property type="entry name" value="N5-CAIR mutase (phosphoribosylaminoimidazole carboxylase, PurE)"/>
    <property type="match status" value="1"/>
</dbReference>
<dbReference type="PANTHER" id="PTHR23046:SF2">
    <property type="entry name" value="PHOSPHORIBOSYLAMINOIMIDAZOLE CARBOXYLASE"/>
    <property type="match status" value="1"/>
</dbReference>
<evidence type="ECO:0000256" key="1">
    <source>
        <dbReference type="ARBA" id="ARBA00022755"/>
    </source>
</evidence>
<name>X0VC40_9ZZZZ</name>
<sequence length="147" mass="15648">MARVSLIIGSESDRELGEKAEAILKDFGVDHDFEVFSAHRNPQALKDFVEASDSEVFIAVAGLSAALPGFIAAHTLKPVIGVPKDVKLGGLDSLLSIVQMPTGVPVACVGVDNARNAALLAIEILALADEGLREKLGEYRRKRASRN</sequence>
<reference evidence="5" key="1">
    <citation type="journal article" date="2014" name="Front. Microbiol.">
        <title>High frequency of phylogenetically diverse reductive dehalogenase-homologous genes in deep subseafloor sedimentary metagenomes.</title>
        <authorList>
            <person name="Kawai M."/>
            <person name="Futagami T."/>
            <person name="Toyoda A."/>
            <person name="Takaki Y."/>
            <person name="Nishi S."/>
            <person name="Hori S."/>
            <person name="Arai W."/>
            <person name="Tsubouchi T."/>
            <person name="Morono Y."/>
            <person name="Uchiyama I."/>
            <person name="Ito T."/>
            <person name="Fujiyama A."/>
            <person name="Inagaki F."/>
            <person name="Takami H."/>
        </authorList>
    </citation>
    <scope>NUCLEOTIDE SEQUENCE</scope>
    <source>
        <strain evidence="5">Expedition CK06-06</strain>
    </source>
</reference>
<dbReference type="Pfam" id="PF00731">
    <property type="entry name" value="AIRC"/>
    <property type="match status" value="1"/>
</dbReference>
<dbReference type="EMBL" id="BARS01037828">
    <property type="protein sequence ID" value="GAG15895.1"/>
    <property type="molecule type" value="Genomic_DNA"/>
</dbReference>
<evidence type="ECO:0000259" key="4">
    <source>
        <dbReference type="SMART" id="SM01001"/>
    </source>
</evidence>
<dbReference type="PIRSF" id="PIRSF001338">
    <property type="entry name" value="AIR_carboxylase"/>
    <property type="match status" value="1"/>
</dbReference>
<feature type="domain" description="PurE" evidence="4">
    <location>
        <begin position="2"/>
        <end position="147"/>
    </location>
</feature>
<organism evidence="5">
    <name type="scientific">marine sediment metagenome</name>
    <dbReference type="NCBI Taxonomy" id="412755"/>
    <lineage>
        <taxon>unclassified sequences</taxon>
        <taxon>metagenomes</taxon>
        <taxon>ecological metagenomes</taxon>
    </lineage>
</organism>
<evidence type="ECO:0000256" key="3">
    <source>
        <dbReference type="ARBA" id="ARBA00025704"/>
    </source>
</evidence>
<comment type="caution">
    <text evidence="5">The sequence shown here is derived from an EMBL/GenBank/DDBJ whole genome shotgun (WGS) entry which is preliminary data.</text>
</comment>
<dbReference type="GO" id="GO:0006189">
    <property type="term" value="P:'de novo' IMP biosynthetic process"/>
    <property type="evidence" value="ECO:0007669"/>
    <property type="project" value="InterPro"/>
</dbReference>
<dbReference type="InterPro" id="IPR033747">
    <property type="entry name" value="PurE_ClassI"/>
</dbReference>
<keyword evidence="1" id="KW-0658">Purine biosynthesis</keyword>
<evidence type="ECO:0000313" key="5">
    <source>
        <dbReference type="EMBL" id="GAG15895.1"/>
    </source>
</evidence>
<dbReference type="AlphaFoldDB" id="X0VC40"/>
<dbReference type="GO" id="GO:0016853">
    <property type="term" value="F:isomerase activity"/>
    <property type="evidence" value="ECO:0007669"/>
    <property type="project" value="UniProtKB-KW"/>
</dbReference>